<organism evidence="2 3">
    <name type="scientific">Wickerhamiella sorbophila</name>
    <dbReference type="NCBI Taxonomy" id="45607"/>
    <lineage>
        <taxon>Eukaryota</taxon>
        <taxon>Fungi</taxon>
        <taxon>Dikarya</taxon>
        <taxon>Ascomycota</taxon>
        <taxon>Saccharomycotina</taxon>
        <taxon>Dipodascomycetes</taxon>
        <taxon>Dipodascales</taxon>
        <taxon>Trichomonascaceae</taxon>
        <taxon>Wickerhamiella</taxon>
    </lineage>
</organism>
<evidence type="ECO:0000313" key="3">
    <source>
        <dbReference type="Proteomes" id="UP000238350"/>
    </source>
</evidence>
<evidence type="ECO:0000313" key="2">
    <source>
        <dbReference type="EMBL" id="PRT55879.1"/>
    </source>
</evidence>
<feature type="transmembrane region" description="Helical" evidence="1">
    <location>
        <begin position="75"/>
        <end position="96"/>
    </location>
</feature>
<dbReference type="RefSeq" id="XP_024665824.1">
    <property type="nucleotide sequence ID" value="XM_024810056.1"/>
</dbReference>
<name>A0A2T0FLL8_9ASCO</name>
<keyword evidence="3" id="KW-1185">Reference proteome</keyword>
<dbReference type="AlphaFoldDB" id="A0A2T0FLL8"/>
<sequence>MSMLYLSTSFGLGALAFSLSYWALLQLFEQVCSAYYAPNCAPVGTFSSALSIATFVGMIYYYSKVGFKFESKKDEPIALMWLVLVLMTISRSQVFWW</sequence>
<reference evidence="2 3" key="1">
    <citation type="submission" date="2017-04" db="EMBL/GenBank/DDBJ databases">
        <title>Genome sequencing of [Candida] sorbophila.</title>
        <authorList>
            <person name="Ahn J.O."/>
        </authorList>
    </citation>
    <scope>NUCLEOTIDE SEQUENCE [LARGE SCALE GENOMIC DNA]</scope>
    <source>
        <strain evidence="2 3">DS02</strain>
    </source>
</reference>
<accession>A0A2T0FLL8</accession>
<proteinExistence type="predicted"/>
<keyword evidence="1" id="KW-0472">Membrane</keyword>
<gene>
    <name evidence="2" type="ORF">B9G98_03499</name>
</gene>
<comment type="caution">
    <text evidence="2">The sequence shown here is derived from an EMBL/GenBank/DDBJ whole genome shotgun (WGS) entry which is preliminary data.</text>
</comment>
<feature type="transmembrane region" description="Helical" evidence="1">
    <location>
        <begin position="43"/>
        <end position="63"/>
    </location>
</feature>
<dbReference type="GeneID" id="36517247"/>
<protein>
    <submittedName>
        <fullName evidence="2">Uncharacterized protein</fullName>
    </submittedName>
</protein>
<dbReference type="EMBL" id="NDIQ01000022">
    <property type="protein sequence ID" value="PRT55879.1"/>
    <property type="molecule type" value="Genomic_DNA"/>
</dbReference>
<keyword evidence="1" id="KW-0812">Transmembrane</keyword>
<keyword evidence="1" id="KW-1133">Transmembrane helix</keyword>
<dbReference type="Proteomes" id="UP000238350">
    <property type="component" value="Unassembled WGS sequence"/>
</dbReference>
<evidence type="ECO:0000256" key="1">
    <source>
        <dbReference type="SAM" id="Phobius"/>
    </source>
</evidence>